<accession>A0AAV4TZC6</accession>
<organism evidence="1 2">
    <name type="scientific">Caerostris extrusa</name>
    <name type="common">Bark spider</name>
    <name type="synonym">Caerostris bankana</name>
    <dbReference type="NCBI Taxonomy" id="172846"/>
    <lineage>
        <taxon>Eukaryota</taxon>
        <taxon>Metazoa</taxon>
        <taxon>Ecdysozoa</taxon>
        <taxon>Arthropoda</taxon>
        <taxon>Chelicerata</taxon>
        <taxon>Arachnida</taxon>
        <taxon>Araneae</taxon>
        <taxon>Araneomorphae</taxon>
        <taxon>Entelegynae</taxon>
        <taxon>Araneoidea</taxon>
        <taxon>Araneidae</taxon>
        <taxon>Caerostris</taxon>
    </lineage>
</organism>
<evidence type="ECO:0000313" key="2">
    <source>
        <dbReference type="Proteomes" id="UP001054945"/>
    </source>
</evidence>
<sequence length="71" mass="7608">ADGELHLGILEALRTILSERGGRPNAFGLATPVHLDNAAGSDFGFVNMIAYSLPRFSASKSNLKPGLRWVI</sequence>
<dbReference type="AlphaFoldDB" id="A0AAV4TZC6"/>
<keyword evidence="2" id="KW-1185">Reference proteome</keyword>
<dbReference type="Proteomes" id="UP001054945">
    <property type="component" value="Unassembled WGS sequence"/>
</dbReference>
<comment type="caution">
    <text evidence="1">The sequence shown here is derived from an EMBL/GenBank/DDBJ whole genome shotgun (WGS) entry which is preliminary data.</text>
</comment>
<feature type="non-terminal residue" evidence="1">
    <location>
        <position position="1"/>
    </location>
</feature>
<evidence type="ECO:0000313" key="1">
    <source>
        <dbReference type="EMBL" id="GIY50660.1"/>
    </source>
</evidence>
<name>A0AAV4TZC6_CAEEX</name>
<dbReference type="EMBL" id="BPLR01012006">
    <property type="protein sequence ID" value="GIY50660.1"/>
    <property type="molecule type" value="Genomic_DNA"/>
</dbReference>
<reference evidence="1 2" key="1">
    <citation type="submission" date="2021-06" db="EMBL/GenBank/DDBJ databases">
        <title>Caerostris extrusa draft genome.</title>
        <authorList>
            <person name="Kono N."/>
            <person name="Arakawa K."/>
        </authorList>
    </citation>
    <scope>NUCLEOTIDE SEQUENCE [LARGE SCALE GENOMIC DNA]</scope>
</reference>
<proteinExistence type="predicted"/>
<gene>
    <name evidence="1" type="ORF">CEXT_439301</name>
</gene>
<protein>
    <submittedName>
        <fullName evidence="1">Uncharacterized protein</fullName>
    </submittedName>
</protein>